<protein>
    <submittedName>
        <fullName evidence="2">Uncharacterized protein</fullName>
    </submittedName>
</protein>
<evidence type="ECO:0000313" key="2">
    <source>
        <dbReference type="EnsemblMetazoa" id="MESCA009769-PA"/>
    </source>
</evidence>
<keyword evidence="3" id="KW-1185">Reference proteome</keyword>
<dbReference type="EMBL" id="CAQQ02006993">
    <property type="status" value="NOT_ANNOTATED_CDS"/>
    <property type="molecule type" value="Genomic_DNA"/>
</dbReference>
<evidence type="ECO:0000313" key="3">
    <source>
        <dbReference type="Proteomes" id="UP000015102"/>
    </source>
</evidence>
<reference evidence="2" key="2">
    <citation type="submission" date="2015-06" db="UniProtKB">
        <authorList>
            <consortium name="EnsemblMetazoa"/>
        </authorList>
    </citation>
    <scope>IDENTIFICATION</scope>
</reference>
<proteinExistence type="predicted"/>
<organism evidence="2 3">
    <name type="scientific">Megaselia scalaris</name>
    <name type="common">Humpbacked fly</name>
    <name type="synonym">Phora scalaris</name>
    <dbReference type="NCBI Taxonomy" id="36166"/>
    <lineage>
        <taxon>Eukaryota</taxon>
        <taxon>Metazoa</taxon>
        <taxon>Ecdysozoa</taxon>
        <taxon>Arthropoda</taxon>
        <taxon>Hexapoda</taxon>
        <taxon>Insecta</taxon>
        <taxon>Pterygota</taxon>
        <taxon>Neoptera</taxon>
        <taxon>Endopterygota</taxon>
        <taxon>Diptera</taxon>
        <taxon>Brachycera</taxon>
        <taxon>Muscomorpha</taxon>
        <taxon>Platypezoidea</taxon>
        <taxon>Phoridae</taxon>
        <taxon>Megaseliini</taxon>
        <taxon>Megaselia</taxon>
    </lineage>
</organism>
<sequence>MFCASNERFQNITEKTKLLAQKCTQQISSHHKPTSQKSKTTDDIEKKNNSTNSFKYLCACTGGTLRSFRRKKHDNGGVGTVRWYVKQPTWRLWGEEREKDAIFTVYLKKVRYHRPTPITAN</sequence>
<reference evidence="3" key="1">
    <citation type="submission" date="2013-02" db="EMBL/GenBank/DDBJ databases">
        <authorList>
            <person name="Hughes D."/>
        </authorList>
    </citation>
    <scope>NUCLEOTIDE SEQUENCE</scope>
    <source>
        <strain>Durham</strain>
        <strain evidence="3">NC isolate 2 -- Noor lab</strain>
    </source>
</reference>
<feature type="compositionally biased region" description="Basic and acidic residues" evidence="1">
    <location>
        <begin position="39"/>
        <end position="48"/>
    </location>
</feature>
<dbReference type="EnsemblMetazoa" id="MESCA009769-RA">
    <property type="protein sequence ID" value="MESCA009769-PA"/>
    <property type="gene ID" value="MESCA009769"/>
</dbReference>
<accession>T1H0T0</accession>
<dbReference type="Proteomes" id="UP000015102">
    <property type="component" value="Unassembled WGS sequence"/>
</dbReference>
<feature type="region of interest" description="Disordered" evidence="1">
    <location>
        <begin position="24"/>
        <end position="48"/>
    </location>
</feature>
<dbReference type="AlphaFoldDB" id="T1H0T0"/>
<name>T1H0T0_MEGSC</name>
<dbReference type="STRING" id="36166.T1H0T0"/>
<evidence type="ECO:0000256" key="1">
    <source>
        <dbReference type="SAM" id="MobiDB-lite"/>
    </source>
</evidence>
<dbReference type="HOGENOM" id="CLU_2043917_0_0_1"/>